<dbReference type="PROSITE" id="PS51257">
    <property type="entry name" value="PROKAR_LIPOPROTEIN"/>
    <property type="match status" value="1"/>
</dbReference>
<dbReference type="Proteomes" id="UP000606600">
    <property type="component" value="Unassembled WGS sequence"/>
</dbReference>
<dbReference type="EMBL" id="JACWMY010000007">
    <property type="protein sequence ID" value="MBD1365105.1"/>
    <property type="molecule type" value="Genomic_DNA"/>
</dbReference>
<reference evidence="1 2" key="1">
    <citation type="submission" date="2020-09" db="EMBL/GenBank/DDBJ databases">
        <title>Novel species of Mucilaginibacter isolated from a glacier on the Tibetan Plateau.</title>
        <authorList>
            <person name="Liu Q."/>
            <person name="Xin Y.-H."/>
        </authorList>
    </citation>
    <scope>NUCLEOTIDE SEQUENCE [LARGE SCALE GENOMIC DNA]</scope>
    <source>
        <strain evidence="1 2">ZT4R22</strain>
    </source>
</reference>
<evidence type="ECO:0008006" key="3">
    <source>
        <dbReference type="Google" id="ProtNLM"/>
    </source>
</evidence>
<organism evidence="1 2">
    <name type="scientific">Mucilaginibacter pankratovii</name>
    <dbReference type="NCBI Taxonomy" id="2772110"/>
    <lineage>
        <taxon>Bacteria</taxon>
        <taxon>Pseudomonadati</taxon>
        <taxon>Bacteroidota</taxon>
        <taxon>Sphingobacteriia</taxon>
        <taxon>Sphingobacteriales</taxon>
        <taxon>Sphingobacteriaceae</taxon>
        <taxon>Mucilaginibacter</taxon>
    </lineage>
</organism>
<sequence>MKKFLVVVVIFGMLLACKYFQSHNASGLPNAFCDSTAADNPCSIIPYDVNESFGLGYDSFLDSLHQTPFDIFSWQTFIALNWPANAAGNPIGTSITDSVNAPRVWEHYQDPAEVFGTSMPLLNLRLGETKKSGQKFLYLDSKAPHNLAHVASINSNDMGGFQEADGHPLIDRNLNFALYEIKMNPVETKFTLDNQLTTTQGIYNAGIKTNNSIDLPQSNQATKNVGMIEIKASWRILLPAAGDDTSRYYCRKATIFIDSLHTRNHKPLLITNVTVGMVGMHIVRKTAKVHVNQIWTTFEHIDNTPDNAQEAQMNGRQWSFYNPDCLNCTPNAPADTIKGDNQQYLWEPNMPYARDYATGSPGQQSKRDSFGTQAMRVYPVYRYTELVNQQWQAKLKGTVWANYKLIGTQWEQSEIHPGPTAPNFLGNTTLETFLQADASCISCHRDASILYNNKKDTIKTDFSFIFPIYARVNTNARPAKK</sequence>
<proteinExistence type="predicted"/>
<protein>
    <recommendedName>
        <fullName evidence="3">Repeat protein (TIGR03806 family)</fullName>
    </recommendedName>
</protein>
<keyword evidence="2" id="KW-1185">Reference proteome</keyword>
<evidence type="ECO:0000313" key="2">
    <source>
        <dbReference type="Proteomes" id="UP000606600"/>
    </source>
</evidence>
<name>A0ABR7WS27_9SPHI</name>
<comment type="caution">
    <text evidence="1">The sequence shown here is derived from an EMBL/GenBank/DDBJ whole genome shotgun (WGS) entry which is preliminary data.</text>
</comment>
<dbReference type="RefSeq" id="WP_191189765.1">
    <property type="nucleotide sequence ID" value="NZ_JACWMY010000007.1"/>
</dbReference>
<evidence type="ECO:0000313" key="1">
    <source>
        <dbReference type="EMBL" id="MBD1365105.1"/>
    </source>
</evidence>
<gene>
    <name evidence="1" type="ORF">IDJ77_14885</name>
</gene>
<accession>A0ABR7WS27</accession>